<evidence type="ECO:0000313" key="3">
    <source>
        <dbReference type="EMBL" id="BAK36036.1"/>
    </source>
</evidence>
<dbReference type="EMBL" id="AP012204">
    <property type="protein sequence ID" value="BAK36036.1"/>
    <property type="molecule type" value="Genomic_DNA"/>
</dbReference>
<name>F5XKG4_MICPN</name>
<dbReference type="KEGG" id="mph:MLP_30220"/>
<dbReference type="eggNOG" id="ENOG5033I3C">
    <property type="taxonomic scope" value="Bacteria"/>
</dbReference>
<reference evidence="3 4" key="1">
    <citation type="submission" date="2011-05" db="EMBL/GenBank/DDBJ databases">
        <title>Whole genome sequence of Microlunatus phosphovorus NM-1.</title>
        <authorList>
            <person name="Hosoyama A."/>
            <person name="Sasaki K."/>
            <person name="Harada T."/>
            <person name="Igarashi R."/>
            <person name="Kawakoshi A."/>
            <person name="Sasagawa M."/>
            <person name="Fukada J."/>
            <person name="Nakamura S."/>
            <person name="Katano Y."/>
            <person name="Hanada S."/>
            <person name="Kamagata Y."/>
            <person name="Nakamura N."/>
            <person name="Yamazaki S."/>
            <person name="Fujita N."/>
        </authorList>
    </citation>
    <scope>NUCLEOTIDE SEQUENCE [LARGE SCALE GENOMIC DNA]</scope>
    <source>
        <strain evidence="4">ATCC 700054 / DSM 10555 / JCM 9379 / NBRC 101784 / NCIMB 13414 / VKM Ac-1990 / NM-1</strain>
    </source>
</reference>
<gene>
    <name evidence="3" type="ordered locus">MLP_30220</name>
</gene>
<dbReference type="Proteomes" id="UP000007947">
    <property type="component" value="Chromosome"/>
</dbReference>
<evidence type="ECO:0008006" key="5">
    <source>
        <dbReference type="Google" id="ProtNLM"/>
    </source>
</evidence>
<proteinExistence type="predicted"/>
<protein>
    <recommendedName>
        <fullName evidence="5">ATP synthase protein I</fullName>
    </recommendedName>
</protein>
<feature type="region of interest" description="Disordered" evidence="1">
    <location>
        <begin position="1"/>
        <end position="37"/>
    </location>
</feature>
<dbReference type="AlphaFoldDB" id="F5XKG4"/>
<evidence type="ECO:0000256" key="1">
    <source>
        <dbReference type="SAM" id="MobiDB-lite"/>
    </source>
</evidence>
<feature type="transmembrane region" description="Helical" evidence="2">
    <location>
        <begin position="112"/>
        <end position="134"/>
    </location>
</feature>
<organism evidence="3 4">
    <name type="scientific">Microlunatus phosphovorus (strain ATCC 700054 / DSM 10555 / JCM 9379 / NBRC 101784 / NCIMB 13414 / VKM Ac-1990 / NM-1)</name>
    <dbReference type="NCBI Taxonomy" id="1032480"/>
    <lineage>
        <taxon>Bacteria</taxon>
        <taxon>Bacillati</taxon>
        <taxon>Actinomycetota</taxon>
        <taxon>Actinomycetes</taxon>
        <taxon>Propionibacteriales</taxon>
        <taxon>Propionibacteriaceae</taxon>
        <taxon>Microlunatus</taxon>
    </lineage>
</organism>
<feature type="transmembrane region" description="Helical" evidence="2">
    <location>
        <begin position="140"/>
        <end position="163"/>
    </location>
</feature>
<evidence type="ECO:0000313" key="4">
    <source>
        <dbReference type="Proteomes" id="UP000007947"/>
    </source>
</evidence>
<keyword evidence="2" id="KW-1133">Transmembrane helix</keyword>
<sequence>MTKDDDAPMTTTNGLSARPADGRVGGSDAAQDPADEVTMNGPSIHVIRARKLLLGGLVGGVGAAVLSLVLFTVLDGTRGLASAALAAAMVLFFYGVGQLIMVAFADAGARTLLAVSMASYTGRVVILGLVLLVYSRHREAFPALWPMAIFVTTIAVVAGWIAVEIWVFSRLRIGVYDTEYVPPSTEDGAQ</sequence>
<dbReference type="HOGENOM" id="CLU_1426540_0_0_11"/>
<feature type="transmembrane region" description="Helical" evidence="2">
    <location>
        <begin position="52"/>
        <end position="74"/>
    </location>
</feature>
<keyword evidence="2" id="KW-0472">Membrane</keyword>
<keyword evidence="2" id="KW-0812">Transmembrane</keyword>
<keyword evidence="4" id="KW-1185">Reference proteome</keyword>
<dbReference type="STRING" id="1032480.MLP_30220"/>
<feature type="transmembrane region" description="Helical" evidence="2">
    <location>
        <begin position="80"/>
        <end position="105"/>
    </location>
</feature>
<accession>F5XKG4</accession>
<evidence type="ECO:0000256" key="2">
    <source>
        <dbReference type="SAM" id="Phobius"/>
    </source>
</evidence>